<dbReference type="Pfam" id="PF07690">
    <property type="entry name" value="MFS_1"/>
    <property type="match status" value="1"/>
</dbReference>
<feature type="transmembrane region" description="Helical" evidence="6">
    <location>
        <begin position="97"/>
        <end position="116"/>
    </location>
</feature>
<dbReference type="GO" id="GO:0022857">
    <property type="term" value="F:transmembrane transporter activity"/>
    <property type="evidence" value="ECO:0007669"/>
    <property type="project" value="InterPro"/>
</dbReference>
<comment type="caution">
    <text evidence="8">The sequence shown here is derived from an EMBL/GenBank/DDBJ whole genome shotgun (WGS) entry which is preliminary data.</text>
</comment>
<protein>
    <submittedName>
        <fullName evidence="8">MFS multidrug transporter</fullName>
    </submittedName>
</protein>
<dbReference type="AlphaFoldDB" id="A0A8K0VV35"/>
<comment type="subcellular location">
    <subcellularLocation>
        <location evidence="1">Membrane</location>
        <topology evidence="1">Multi-pass membrane protein</topology>
    </subcellularLocation>
</comment>
<feature type="transmembrane region" description="Helical" evidence="6">
    <location>
        <begin position="496"/>
        <end position="516"/>
    </location>
</feature>
<dbReference type="Gene3D" id="1.20.1250.20">
    <property type="entry name" value="MFS general substrate transporter like domains"/>
    <property type="match status" value="1"/>
</dbReference>
<evidence type="ECO:0000313" key="8">
    <source>
        <dbReference type="EMBL" id="KAH7077231.1"/>
    </source>
</evidence>
<feature type="transmembrane region" description="Helical" evidence="6">
    <location>
        <begin position="390"/>
        <end position="411"/>
    </location>
</feature>
<dbReference type="EMBL" id="JAGMVJ010000018">
    <property type="protein sequence ID" value="KAH7077231.1"/>
    <property type="molecule type" value="Genomic_DNA"/>
</dbReference>
<proteinExistence type="predicted"/>
<evidence type="ECO:0000256" key="3">
    <source>
        <dbReference type="ARBA" id="ARBA00022989"/>
    </source>
</evidence>
<dbReference type="OrthoDB" id="440553at2759"/>
<keyword evidence="2 6" id="KW-0812">Transmembrane</keyword>
<dbReference type="PRINTS" id="PR01036">
    <property type="entry name" value="TCRTETB"/>
</dbReference>
<dbReference type="PANTHER" id="PTHR23501:SF43">
    <property type="entry name" value="MULTIDRUG TRANSPORTER, PUTATIVE (AFU_ORTHOLOGUE AFUA_6G03040)-RELATED"/>
    <property type="match status" value="1"/>
</dbReference>
<evidence type="ECO:0000256" key="5">
    <source>
        <dbReference type="SAM" id="MobiDB-lite"/>
    </source>
</evidence>
<feature type="transmembrane region" description="Helical" evidence="6">
    <location>
        <begin position="333"/>
        <end position="353"/>
    </location>
</feature>
<gene>
    <name evidence="8" type="ORF">FB567DRAFT_145498</name>
</gene>
<dbReference type="GO" id="GO:0005886">
    <property type="term" value="C:plasma membrane"/>
    <property type="evidence" value="ECO:0007669"/>
    <property type="project" value="TreeGrafter"/>
</dbReference>
<reference evidence="8" key="1">
    <citation type="journal article" date="2021" name="Nat. Commun.">
        <title>Genetic determinants of endophytism in the Arabidopsis root mycobiome.</title>
        <authorList>
            <person name="Mesny F."/>
            <person name="Miyauchi S."/>
            <person name="Thiergart T."/>
            <person name="Pickel B."/>
            <person name="Atanasova L."/>
            <person name="Karlsson M."/>
            <person name="Huettel B."/>
            <person name="Barry K.W."/>
            <person name="Haridas S."/>
            <person name="Chen C."/>
            <person name="Bauer D."/>
            <person name="Andreopoulos W."/>
            <person name="Pangilinan J."/>
            <person name="LaButti K."/>
            <person name="Riley R."/>
            <person name="Lipzen A."/>
            <person name="Clum A."/>
            <person name="Drula E."/>
            <person name="Henrissat B."/>
            <person name="Kohler A."/>
            <person name="Grigoriev I.V."/>
            <person name="Martin F.M."/>
            <person name="Hacquard S."/>
        </authorList>
    </citation>
    <scope>NUCLEOTIDE SEQUENCE</scope>
    <source>
        <strain evidence="8">MPI-SDFR-AT-0120</strain>
    </source>
</reference>
<evidence type="ECO:0000313" key="9">
    <source>
        <dbReference type="Proteomes" id="UP000813461"/>
    </source>
</evidence>
<keyword evidence="9" id="KW-1185">Reference proteome</keyword>
<evidence type="ECO:0000256" key="6">
    <source>
        <dbReference type="SAM" id="Phobius"/>
    </source>
</evidence>
<sequence>MAEEKNTSPDGGPEATATNVVPNISQARLHTIIAGLWICLFISAMDTTIITTALLKISSGYNALEQGAWLITAYLLTYNSFLMITAKLSDIWGLKNLLISCAAVFLVFSMACGAAQSMVQLIVFRAFQGIGGSGLYSLTFVSIMKLIVPEKIGFYSGVISSVFAMANLLGPLFGGIISDRTTWRWIFFLNGPVVALAIILLFVSVPRLSSGKSNAERVRGLDGIGGLLSVCWPIPLIFALQEAGVSHPWNSSVIIGTLTAGIALLLLFGLYEAWVTYRSDREPIFPIHFLRNPSMALVLLSMFLLGMPFYVIFVQLPQRFQVVNFTSAERAGILLLPATLVTPVGAMVAGLGAKKMPVELILIASAVVVCAGVGLLGSLPTKSALWPGTYGYEVITGLGLGIASPPYYMLIATSIEEKHIAVGTGALNMVRTLGGCVAVAICSAIHRAFLNKRLPEFLSPDQITAVQKSGSSIAQLPEGTRIIVGEVFGQSYNRQFQIMLAFAGLNIIVTIVLAVVRRRMGLYGVIPQRKEGNEFMRAPEPAVEATQKQGPITTVNVAGQSSAPGEVSQDAPASPLKSAGLAKSS</sequence>
<keyword evidence="3 6" id="KW-1133">Transmembrane helix</keyword>
<feature type="transmembrane region" description="Helical" evidence="6">
    <location>
        <begin position="153"/>
        <end position="177"/>
    </location>
</feature>
<dbReference type="InterPro" id="IPR011701">
    <property type="entry name" value="MFS"/>
</dbReference>
<evidence type="ECO:0000256" key="2">
    <source>
        <dbReference type="ARBA" id="ARBA00022692"/>
    </source>
</evidence>
<feature type="transmembrane region" description="Helical" evidence="6">
    <location>
        <begin position="432"/>
        <end position="450"/>
    </location>
</feature>
<dbReference type="InterPro" id="IPR020846">
    <property type="entry name" value="MFS_dom"/>
</dbReference>
<dbReference type="Gene3D" id="1.20.1720.10">
    <property type="entry name" value="Multidrug resistance protein D"/>
    <property type="match status" value="1"/>
</dbReference>
<feature type="compositionally biased region" description="Polar residues" evidence="5">
    <location>
        <begin position="546"/>
        <end position="563"/>
    </location>
</feature>
<feature type="transmembrane region" description="Helical" evidence="6">
    <location>
        <begin position="253"/>
        <end position="274"/>
    </location>
</feature>
<feature type="transmembrane region" description="Helical" evidence="6">
    <location>
        <begin position="295"/>
        <end position="313"/>
    </location>
</feature>
<dbReference type="Proteomes" id="UP000813461">
    <property type="component" value="Unassembled WGS sequence"/>
</dbReference>
<evidence type="ECO:0000256" key="4">
    <source>
        <dbReference type="ARBA" id="ARBA00023136"/>
    </source>
</evidence>
<accession>A0A8K0VV35</accession>
<feature type="region of interest" description="Disordered" evidence="5">
    <location>
        <begin position="542"/>
        <end position="585"/>
    </location>
</feature>
<dbReference type="InterPro" id="IPR036259">
    <property type="entry name" value="MFS_trans_sf"/>
</dbReference>
<feature type="transmembrane region" description="Helical" evidence="6">
    <location>
        <begin position="360"/>
        <end position="378"/>
    </location>
</feature>
<evidence type="ECO:0000256" key="1">
    <source>
        <dbReference type="ARBA" id="ARBA00004141"/>
    </source>
</evidence>
<organism evidence="8 9">
    <name type="scientific">Paraphoma chrysanthemicola</name>
    <dbReference type="NCBI Taxonomy" id="798071"/>
    <lineage>
        <taxon>Eukaryota</taxon>
        <taxon>Fungi</taxon>
        <taxon>Dikarya</taxon>
        <taxon>Ascomycota</taxon>
        <taxon>Pezizomycotina</taxon>
        <taxon>Dothideomycetes</taxon>
        <taxon>Pleosporomycetidae</taxon>
        <taxon>Pleosporales</taxon>
        <taxon>Pleosporineae</taxon>
        <taxon>Phaeosphaeriaceae</taxon>
        <taxon>Paraphoma</taxon>
    </lineage>
</organism>
<keyword evidence="4 6" id="KW-0472">Membrane</keyword>
<evidence type="ECO:0000259" key="7">
    <source>
        <dbReference type="PROSITE" id="PS50850"/>
    </source>
</evidence>
<feature type="transmembrane region" description="Helical" evidence="6">
    <location>
        <begin position="32"/>
        <end position="55"/>
    </location>
</feature>
<dbReference type="PROSITE" id="PS50850">
    <property type="entry name" value="MFS"/>
    <property type="match status" value="1"/>
</dbReference>
<dbReference type="SUPFAM" id="SSF103473">
    <property type="entry name" value="MFS general substrate transporter"/>
    <property type="match status" value="1"/>
</dbReference>
<name>A0A8K0VV35_9PLEO</name>
<dbReference type="PANTHER" id="PTHR23501">
    <property type="entry name" value="MAJOR FACILITATOR SUPERFAMILY"/>
    <property type="match status" value="1"/>
</dbReference>
<feature type="transmembrane region" description="Helical" evidence="6">
    <location>
        <begin position="122"/>
        <end position="141"/>
    </location>
</feature>
<feature type="transmembrane region" description="Helical" evidence="6">
    <location>
        <begin position="67"/>
        <end position="85"/>
    </location>
</feature>
<feature type="domain" description="Major facilitator superfamily (MFS) profile" evidence="7">
    <location>
        <begin position="32"/>
        <end position="521"/>
    </location>
</feature>
<feature type="transmembrane region" description="Helical" evidence="6">
    <location>
        <begin position="183"/>
        <end position="203"/>
    </location>
</feature>